<evidence type="ECO:0000256" key="1">
    <source>
        <dbReference type="ARBA" id="ARBA00006226"/>
    </source>
</evidence>
<dbReference type="InterPro" id="IPR035093">
    <property type="entry name" value="RelE/ParE_toxin_dom_sf"/>
</dbReference>
<accession>A0A2T1GLS4</accession>
<dbReference type="PANTHER" id="PTHR33755:SF8">
    <property type="entry name" value="TOXIN PARE2"/>
    <property type="match status" value="1"/>
</dbReference>
<name>A0A2T1GLS4_9CYAN</name>
<sequence>MKYVFHPAALSEYAAAVQYYAENRTQLAQAFIDAVENTIYRIRESPTSYQTIDEDVRRCMTRKFPYGILYTVEEDEILILAVMHCSREPNYWKNRKPI</sequence>
<dbReference type="Pfam" id="PF05016">
    <property type="entry name" value="ParE_toxin"/>
    <property type="match status" value="1"/>
</dbReference>
<keyword evidence="4" id="KW-1185">Reference proteome</keyword>
<protein>
    <submittedName>
        <fullName evidence="3">Plasmid stabilization protein</fullName>
    </submittedName>
</protein>
<evidence type="ECO:0000256" key="2">
    <source>
        <dbReference type="ARBA" id="ARBA00022649"/>
    </source>
</evidence>
<dbReference type="EMBL" id="PVWO01000022">
    <property type="protein sequence ID" value="PSB58835.1"/>
    <property type="molecule type" value="Genomic_DNA"/>
</dbReference>
<dbReference type="PANTHER" id="PTHR33755">
    <property type="entry name" value="TOXIN PARE1-RELATED"/>
    <property type="match status" value="1"/>
</dbReference>
<dbReference type="InterPro" id="IPR051803">
    <property type="entry name" value="TA_system_RelE-like_toxin"/>
</dbReference>
<keyword evidence="2" id="KW-1277">Toxin-antitoxin system</keyword>
<dbReference type="Gene3D" id="3.30.2310.20">
    <property type="entry name" value="RelE-like"/>
    <property type="match status" value="1"/>
</dbReference>
<dbReference type="OrthoDB" id="278204at2"/>
<gene>
    <name evidence="3" type="ORF">C7B77_03220</name>
</gene>
<evidence type="ECO:0000313" key="4">
    <source>
        <dbReference type="Proteomes" id="UP000238937"/>
    </source>
</evidence>
<dbReference type="AlphaFoldDB" id="A0A2T1GLS4"/>
<comment type="similarity">
    <text evidence="1">Belongs to the RelE toxin family.</text>
</comment>
<dbReference type="Proteomes" id="UP000238937">
    <property type="component" value="Unassembled WGS sequence"/>
</dbReference>
<reference evidence="3 4" key="1">
    <citation type="submission" date="2018-03" db="EMBL/GenBank/DDBJ databases">
        <title>The ancient ancestry and fast evolution of plastids.</title>
        <authorList>
            <person name="Moore K.R."/>
            <person name="Magnabosco C."/>
            <person name="Momper L."/>
            <person name="Gold D.A."/>
            <person name="Bosak T."/>
            <person name="Fournier G.P."/>
        </authorList>
    </citation>
    <scope>NUCLEOTIDE SEQUENCE [LARGE SCALE GENOMIC DNA]</scope>
    <source>
        <strain evidence="3 4">CCALA 037</strain>
    </source>
</reference>
<evidence type="ECO:0000313" key="3">
    <source>
        <dbReference type="EMBL" id="PSB58835.1"/>
    </source>
</evidence>
<dbReference type="InterPro" id="IPR007712">
    <property type="entry name" value="RelE/ParE_toxin"/>
</dbReference>
<proteinExistence type="inferred from homology"/>
<dbReference type="RefSeq" id="WP_106300265.1">
    <property type="nucleotide sequence ID" value="NZ_PVWO01000022.1"/>
</dbReference>
<organism evidence="3 4">
    <name type="scientific">Chamaesiphon polymorphus CCALA 037</name>
    <dbReference type="NCBI Taxonomy" id="2107692"/>
    <lineage>
        <taxon>Bacteria</taxon>
        <taxon>Bacillati</taxon>
        <taxon>Cyanobacteriota</taxon>
        <taxon>Cyanophyceae</taxon>
        <taxon>Gomontiellales</taxon>
        <taxon>Chamaesiphonaceae</taxon>
        <taxon>Chamaesiphon</taxon>
    </lineage>
</organism>
<comment type="caution">
    <text evidence="3">The sequence shown here is derived from an EMBL/GenBank/DDBJ whole genome shotgun (WGS) entry which is preliminary data.</text>
</comment>